<dbReference type="EMBL" id="DS113676">
    <property type="protein sequence ID" value="EAX98423.1"/>
    <property type="molecule type" value="Genomic_DNA"/>
</dbReference>
<feature type="binding site" evidence="5">
    <location>
        <position position="907"/>
    </location>
    <ligand>
        <name>AMP</name>
        <dbReference type="ChEBI" id="CHEBI:456215"/>
    </ligand>
</feature>
<dbReference type="InterPro" id="IPR029016">
    <property type="entry name" value="GAF-like_dom_sf"/>
</dbReference>
<dbReference type="InterPro" id="IPR002073">
    <property type="entry name" value="PDEase_catalytic_dom"/>
</dbReference>
<protein>
    <recommendedName>
        <fullName evidence="7">Phosphodiesterase</fullName>
        <ecNumber evidence="7">3.1.4.-</ecNumber>
    </recommendedName>
</protein>
<dbReference type="Proteomes" id="UP000001542">
    <property type="component" value="Unassembled WGS sequence"/>
</dbReference>
<dbReference type="SUPFAM" id="SSF109604">
    <property type="entry name" value="HD-domain/PDEase-like"/>
    <property type="match status" value="1"/>
</dbReference>
<evidence type="ECO:0000256" key="4">
    <source>
        <dbReference type="PIRSR" id="PIRSR623088-1"/>
    </source>
</evidence>
<feature type="active site" description="Proton donor" evidence="4">
    <location>
        <position position="866"/>
    </location>
</feature>
<evidence type="ECO:0000256" key="3">
    <source>
        <dbReference type="ARBA" id="ARBA00022801"/>
    </source>
</evidence>
<keyword evidence="2 6" id="KW-0479">Metal-binding</keyword>
<dbReference type="SMART" id="SM00471">
    <property type="entry name" value="HDc"/>
    <property type="match status" value="1"/>
</dbReference>
<dbReference type="VEuPathDB" id="TrichDB:TVAGG3_0276750"/>
<keyword evidence="11" id="KW-1185">Reference proteome</keyword>
<dbReference type="InParanoid" id="A2F9J4"/>
<evidence type="ECO:0000259" key="9">
    <source>
        <dbReference type="PROSITE" id="PS51845"/>
    </source>
</evidence>
<feature type="binding site" evidence="5">
    <location>
        <begin position="866"/>
        <end position="870"/>
    </location>
    <ligand>
        <name>AMP</name>
        <dbReference type="ChEBI" id="CHEBI:456215"/>
    </ligand>
</feature>
<dbReference type="Gene3D" id="3.30.450.40">
    <property type="match status" value="4"/>
</dbReference>
<evidence type="ECO:0000256" key="5">
    <source>
        <dbReference type="PIRSR" id="PIRSR623088-2"/>
    </source>
</evidence>
<feature type="binding site" evidence="6">
    <location>
        <position position="870"/>
    </location>
    <ligand>
        <name>Zn(2+)</name>
        <dbReference type="ChEBI" id="CHEBI:29105"/>
        <label>1</label>
    </ligand>
</feature>
<proteinExistence type="inferred from homology"/>
<evidence type="ECO:0000256" key="2">
    <source>
        <dbReference type="ARBA" id="ARBA00022723"/>
    </source>
</evidence>
<feature type="binding site" evidence="5">
    <location>
        <position position="1017"/>
    </location>
    <ligand>
        <name>AMP</name>
        <dbReference type="ChEBI" id="CHEBI:456215"/>
    </ligand>
</feature>
<name>A2F9J4_TRIV3</name>
<dbReference type="STRING" id="5722.A2F9J4"/>
<dbReference type="Gene3D" id="1.10.1300.10">
    <property type="entry name" value="3'5'-cyclic nucleotide phosphodiesterase, catalytic domain"/>
    <property type="match status" value="1"/>
</dbReference>
<dbReference type="EC" id="3.1.4.-" evidence="7"/>
<feature type="binding site" evidence="5">
    <location>
        <position position="1069"/>
    </location>
    <ligand>
        <name>AMP</name>
        <dbReference type="ChEBI" id="CHEBI:456215"/>
    </ligand>
</feature>
<evidence type="ECO:0000256" key="7">
    <source>
        <dbReference type="RuleBase" id="RU363067"/>
    </source>
</evidence>
<comment type="cofactor">
    <cofactor evidence="7">
        <name>a divalent metal cation</name>
        <dbReference type="ChEBI" id="CHEBI:60240"/>
    </cofactor>
    <text evidence="7">Binds 2 divalent metal cations per subunit. Site 1 may preferentially bind zinc ions, while site 2 has a preference for magnesium and/or manganese ions.</text>
</comment>
<dbReference type="SMR" id="A2F9J4"/>
<dbReference type="KEGG" id="tva:4756218"/>
<accession>A2F9J4</accession>
<dbReference type="GO" id="GO:0007165">
    <property type="term" value="P:signal transduction"/>
    <property type="evidence" value="ECO:0007669"/>
    <property type="project" value="InterPro"/>
</dbReference>
<dbReference type="InterPro" id="IPR036971">
    <property type="entry name" value="PDEase_catalytic_dom_sf"/>
</dbReference>
<feature type="domain" description="PDEase" evidence="9">
    <location>
        <begin position="788"/>
        <end position="1112"/>
    </location>
</feature>
<evidence type="ECO:0000313" key="10">
    <source>
        <dbReference type="EMBL" id="EAX98423.1"/>
    </source>
</evidence>
<feature type="binding site" evidence="6">
    <location>
        <position position="907"/>
    </location>
    <ligand>
        <name>Zn(2+)</name>
        <dbReference type="ChEBI" id="CHEBI:29105"/>
        <label>2</label>
    </ligand>
</feature>
<evidence type="ECO:0000256" key="8">
    <source>
        <dbReference type="SAM" id="Coils"/>
    </source>
</evidence>
<feature type="binding site" evidence="6">
    <location>
        <position position="906"/>
    </location>
    <ligand>
        <name>Zn(2+)</name>
        <dbReference type="ChEBI" id="CHEBI:29105"/>
        <label>1</label>
    </ligand>
</feature>
<sequence>MISVQKTRISNLSDLVSRLSSVEPVGDSNYMPTYIPSIQQQDRLIVDQLLKINQSQYPVYLAQNPFPLKYLVSTSDNGAERLKNILHSIPSKLAVEYASATFAQLFRTSSITELVQTLRKSIHNRQFLHSIENFACTLFNAGSCRLFTLQPQQNQMVSYIDNDRFTLQVPLGRGIVGCCAKAGKVVVLQSTKDSSSYDPEIDDYFNIGDNAAMLIPIFDSSSNFVISVLLVHTPKVGAFFSPEDLEIGLILSTQISPFLTSYVEHMEKNDDRVVRQEIAHGVNILLGKNTLEELLPTILSVVQHAVSTNDAELYMYDSEQKMLYVFEHQVGADGTQFFARKYFKSTSGVPMHVIQTLQVLNFSRLNPEKCEYFSKEFDLPALGQSLIAVPVFGIDKKPIAVLTAYGKRGANMFSSVDVSSLQQIAVQIGVNITNILAAQAVQSAKTKSNNVAGNFEKPMRAIISAMSSKNPQQKKYQICETVAKEIAHAVNCDLVAIWDIDSNNKIKQQFILKSTNPYAQTVNVPPLVQQAISKKETLEYSVASELRNMLGTFDEETNYKSYSNITFPCVSSEVDDCKWVIMCENSLNAQGRFSEQDKQLISDFSLFLVHFGDLTNALNSLDKASRISQIHKSLFEKLIPTSPDITDRLLNELATQLNANDFALYHIDNVSEQLSLISAAEGSLASKNAQLSQGLVGQVATNGQTVNTTELSKHDVYNAAVDSLGKNPENALIIKISDDLVLELTGENAFTQIDEQAAMESKYIIAQSVDITKNLGEAKSSAVGGGVSTEERASFMSRASAPTRSDIEEYSDRLFNILSYNDDDRMIMILKLFVSQGVIRKLQVPFQKLTQFICSLRSCYNVTPYHNWTHACDVMQFVFSCIIRGHLRQYLNDLEIFALLLAAICHDVDHHGLNNAFHKKARTPLGILYEDKPVMEMHHCATAIRLLAMPEHDILEGIESYADKCHFYEFFIKIILATDMEKHMQYIKDFEEVTKEFDKRNEKHRLLLAQIVIKAGDLSNTTRAFDTAAAMATNLMEEFFKQGDLESKLGVEITPMCDRSKATHISCSQVGFYGFCASPLLTALGKFITSLADNTEQLEKNKRVWEQQKIQWEQSQQQK</sequence>
<dbReference type="PANTHER" id="PTHR11347">
    <property type="entry name" value="CYCLIC NUCLEOTIDE PHOSPHODIESTERASE"/>
    <property type="match status" value="1"/>
</dbReference>
<gene>
    <name evidence="10" type="ORF">TVAG_264720</name>
</gene>
<dbReference type="InterPro" id="IPR023174">
    <property type="entry name" value="PDEase_CS"/>
</dbReference>
<evidence type="ECO:0000256" key="1">
    <source>
        <dbReference type="ARBA" id="ARBA00022535"/>
    </source>
</evidence>
<dbReference type="eggNOG" id="KOG3689">
    <property type="taxonomic scope" value="Eukaryota"/>
</dbReference>
<reference evidence="10" key="1">
    <citation type="submission" date="2006-10" db="EMBL/GenBank/DDBJ databases">
        <authorList>
            <person name="Amadeo P."/>
            <person name="Zhao Q."/>
            <person name="Wortman J."/>
            <person name="Fraser-Liggett C."/>
            <person name="Carlton J."/>
        </authorList>
    </citation>
    <scope>NUCLEOTIDE SEQUENCE</scope>
    <source>
        <strain evidence="10">G3</strain>
    </source>
</reference>
<reference evidence="10" key="2">
    <citation type="journal article" date="2007" name="Science">
        <title>Draft genome sequence of the sexually transmitted pathogen Trichomonas vaginalis.</title>
        <authorList>
            <person name="Carlton J.M."/>
            <person name="Hirt R.P."/>
            <person name="Silva J.C."/>
            <person name="Delcher A.L."/>
            <person name="Schatz M."/>
            <person name="Zhao Q."/>
            <person name="Wortman J.R."/>
            <person name="Bidwell S.L."/>
            <person name="Alsmark U.C.M."/>
            <person name="Besteiro S."/>
            <person name="Sicheritz-Ponten T."/>
            <person name="Noel C.J."/>
            <person name="Dacks J.B."/>
            <person name="Foster P.G."/>
            <person name="Simillion C."/>
            <person name="Van de Peer Y."/>
            <person name="Miranda-Saavedra D."/>
            <person name="Barton G.J."/>
            <person name="Westrop G.D."/>
            <person name="Mueller S."/>
            <person name="Dessi D."/>
            <person name="Fiori P.L."/>
            <person name="Ren Q."/>
            <person name="Paulsen I."/>
            <person name="Zhang H."/>
            <person name="Bastida-Corcuera F.D."/>
            <person name="Simoes-Barbosa A."/>
            <person name="Brown M.T."/>
            <person name="Hayes R.D."/>
            <person name="Mukherjee M."/>
            <person name="Okumura C.Y."/>
            <person name="Schneider R."/>
            <person name="Smith A.J."/>
            <person name="Vanacova S."/>
            <person name="Villalvazo M."/>
            <person name="Haas B.J."/>
            <person name="Pertea M."/>
            <person name="Feldblyum T.V."/>
            <person name="Utterback T.R."/>
            <person name="Shu C.L."/>
            <person name="Osoegawa K."/>
            <person name="de Jong P.J."/>
            <person name="Hrdy I."/>
            <person name="Horvathova L."/>
            <person name="Zubacova Z."/>
            <person name="Dolezal P."/>
            <person name="Malik S.B."/>
            <person name="Logsdon J.M. Jr."/>
            <person name="Henze K."/>
            <person name="Gupta A."/>
            <person name="Wang C.C."/>
            <person name="Dunne R.L."/>
            <person name="Upcroft J.A."/>
            <person name="Upcroft P."/>
            <person name="White O."/>
            <person name="Salzberg S.L."/>
            <person name="Tang P."/>
            <person name="Chiu C.-H."/>
            <person name="Lee Y.-S."/>
            <person name="Embley T.M."/>
            <person name="Coombs G.H."/>
            <person name="Mottram J.C."/>
            <person name="Tachezy J."/>
            <person name="Fraser-Liggett C.M."/>
            <person name="Johnson P.J."/>
        </authorList>
    </citation>
    <scope>NUCLEOTIDE SEQUENCE [LARGE SCALE GENOMIC DNA]</scope>
    <source>
        <strain evidence="10">G3</strain>
    </source>
</reference>
<dbReference type="GO" id="GO:0046872">
    <property type="term" value="F:metal ion binding"/>
    <property type="evidence" value="ECO:0007669"/>
    <property type="project" value="UniProtKB-KW"/>
</dbReference>
<keyword evidence="1" id="KW-0140">cGMP</keyword>
<dbReference type="SUPFAM" id="SSF55781">
    <property type="entry name" value="GAF domain-like"/>
    <property type="match status" value="4"/>
</dbReference>
<dbReference type="VEuPathDB" id="TrichDB:TVAG_264720"/>
<comment type="similarity">
    <text evidence="7">Belongs to the cyclic nucleotide phosphodiesterase family.</text>
</comment>
<dbReference type="GO" id="GO:0047555">
    <property type="term" value="F:3',5'-cyclic-GMP phosphodiesterase activity"/>
    <property type="evidence" value="ECO:0000318"/>
    <property type="project" value="GO_Central"/>
</dbReference>
<dbReference type="SMART" id="SM00065">
    <property type="entry name" value="GAF"/>
    <property type="match status" value="2"/>
</dbReference>
<feature type="coiled-coil region" evidence="8">
    <location>
        <begin position="1088"/>
        <end position="1115"/>
    </location>
</feature>
<keyword evidence="3 7" id="KW-0378">Hydrolase</keyword>
<evidence type="ECO:0000256" key="6">
    <source>
        <dbReference type="PIRSR" id="PIRSR623088-3"/>
    </source>
</evidence>
<organism evidence="10 11">
    <name type="scientific">Trichomonas vaginalis (strain ATCC PRA-98 / G3)</name>
    <dbReference type="NCBI Taxonomy" id="412133"/>
    <lineage>
        <taxon>Eukaryota</taxon>
        <taxon>Metamonada</taxon>
        <taxon>Parabasalia</taxon>
        <taxon>Trichomonadida</taxon>
        <taxon>Trichomonadidae</taxon>
        <taxon>Trichomonas</taxon>
    </lineage>
</organism>
<dbReference type="InterPro" id="IPR003607">
    <property type="entry name" value="HD/PDEase_dom"/>
</dbReference>
<dbReference type="GO" id="GO:0004115">
    <property type="term" value="F:3',5'-cyclic-AMP phosphodiesterase activity"/>
    <property type="evidence" value="ECO:0000318"/>
    <property type="project" value="GO_Central"/>
</dbReference>
<dbReference type="GO" id="GO:0141162">
    <property type="term" value="P:negative regulation of cAMP/PKA signal transduction"/>
    <property type="evidence" value="ECO:0000318"/>
    <property type="project" value="GO_Central"/>
</dbReference>
<dbReference type="AlphaFoldDB" id="A2F9J4"/>
<feature type="binding site" evidence="6">
    <location>
        <position position="1017"/>
    </location>
    <ligand>
        <name>Zn(2+)</name>
        <dbReference type="ChEBI" id="CHEBI:29105"/>
        <label>1</label>
    </ligand>
</feature>
<dbReference type="CDD" id="cd00077">
    <property type="entry name" value="HDc"/>
    <property type="match status" value="1"/>
</dbReference>
<dbReference type="PROSITE" id="PS51845">
    <property type="entry name" value="PDEASE_I_2"/>
    <property type="match status" value="1"/>
</dbReference>
<dbReference type="Pfam" id="PF00233">
    <property type="entry name" value="PDEase_I"/>
    <property type="match status" value="1"/>
</dbReference>
<dbReference type="PROSITE" id="PS00126">
    <property type="entry name" value="PDEASE_I_1"/>
    <property type="match status" value="1"/>
</dbReference>
<dbReference type="OrthoDB" id="295473at2759"/>
<evidence type="ECO:0000313" key="11">
    <source>
        <dbReference type="Proteomes" id="UP000001542"/>
    </source>
</evidence>
<dbReference type="InterPro" id="IPR003018">
    <property type="entry name" value="GAF"/>
</dbReference>
<dbReference type="Pfam" id="PF13185">
    <property type="entry name" value="GAF_2"/>
    <property type="match status" value="1"/>
</dbReference>
<dbReference type="PRINTS" id="PR00387">
    <property type="entry name" value="PDIESTERASE1"/>
</dbReference>
<dbReference type="InterPro" id="IPR023088">
    <property type="entry name" value="PDEase"/>
</dbReference>
<dbReference type="RefSeq" id="XP_001311353.1">
    <property type="nucleotide sequence ID" value="XM_001311352.1"/>
</dbReference>
<keyword evidence="8" id="KW-0175">Coiled coil</keyword>
<feature type="binding site" evidence="6">
    <location>
        <position position="907"/>
    </location>
    <ligand>
        <name>Zn(2+)</name>
        <dbReference type="ChEBI" id="CHEBI:29105"/>
        <label>1</label>
    </ligand>
</feature>